<reference evidence="2" key="2">
    <citation type="journal article" date="2007" name="PLoS Biol.">
        <title>Survey sequencing and comparative analysis of the elephant shark (Callorhinchus milii) genome.</title>
        <authorList>
            <person name="Venkatesh B."/>
            <person name="Kirkness E.F."/>
            <person name="Loh Y.H."/>
            <person name="Halpern A.L."/>
            <person name="Lee A.P."/>
            <person name="Johnson J."/>
            <person name="Dandona N."/>
            <person name="Viswanathan L.D."/>
            <person name="Tay A."/>
            <person name="Venter J.C."/>
            <person name="Strausberg R.L."/>
            <person name="Brenner S."/>
        </authorList>
    </citation>
    <scope>NUCLEOTIDE SEQUENCE [LARGE SCALE GENOMIC DNA]</scope>
</reference>
<reference evidence="1" key="4">
    <citation type="submission" date="2025-08" db="UniProtKB">
        <authorList>
            <consortium name="Ensembl"/>
        </authorList>
    </citation>
    <scope>IDENTIFICATION</scope>
</reference>
<reference evidence="2" key="3">
    <citation type="journal article" date="2014" name="Nature">
        <title>Elephant shark genome provides unique insights into gnathostome evolution.</title>
        <authorList>
            <consortium name="International Elephant Shark Genome Sequencing Consortium"/>
            <person name="Venkatesh B."/>
            <person name="Lee A.P."/>
            <person name="Ravi V."/>
            <person name="Maurya A.K."/>
            <person name="Lian M.M."/>
            <person name="Swann J.B."/>
            <person name="Ohta Y."/>
            <person name="Flajnik M.F."/>
            <person name="Sutoh Y."/>
            <person name="Kasahara M."/>
            <person name="Hoon S."/>
            <person name="Gangu V."/>
            <person name="Roy S.W."/>
            <person name="Irimia M."/>
            <person name="Korzh V."/>
            <person name="Kondrychyn I."/>
            <person name="Lim Z.W."/>
            <person name="Tay B.H."/>
            <person name="Tohari S."/>
            <person name="Kong K.W."/>
            <person name="Ho S."/>
            <person name="Lorente-Galdos B."/>
            <person name="Quilez J."/>
            <person name="Marques-Bonet T."/>
            <person name="Raney B.J."/>
            <person name="Ingham P.W."/>
            <person name="Tay A."/>
            <person name="Hillier L.W."/>
            <person name="Minx P."/>
            <person name="Boehm T."/>
            <person name="Wilson R.K."/>
            <person name="Brenner S."/>
            <person name="Warren W.C."/>
        </authorList>
    </citation>
    <scope>NUCLEOTIDE SEQUENCE [LARGE SCALE GENOMIC DNA]</scope>
</reference>
<evidence type="ECO:0000313" key="2">
    <source>
        <dbReference type="Proteomes" id="UP000314986"/>
    </source>
</evidence>
<proteinExistence type="predicted"/>
<dbReference type="Ensembl" id="ENSCMIT00000034072.1">
    <property type="protein sequence ID" value="ENSCMIP00000033564.1"/>
    <property type="gene ID" value="ENSCMIG00000014317.1"/>
</dbReference>
<reference evidence="1" key="5">
    <citation type="submission" date="2025-09" db="UniProtKB">
        <authorList>
            <consortium name="Ensembl"/>
        </authorList>
    </citation>
    <scope>IDENTIFICATION</scope>
</reference>
<sequence length="136" mass="15448">MLKAKAEAQQIRVSGVRVASQLTQLSCTFSRLTEFEETPTSQLTIEEFMKIDLEQECDPPSFTAGKKKIKLQQVLRSIGRLLSGDIYPYRKSTTSIHFTVYSVKRFETSQQIVMALYQMRELLIIFVVALPGVCPP</sequence>
<keyword evidence="2" id="KW-1185">Reference proteome</keyword>
<dbReference type="STRING" id="7868.ENSCMIP00000033564"/>
<accession>A0A4W3ISV1</accession>
<evidence type="ECO:0000313" key="1">
    <source>
        <dbReference type="Ensembl" id="ENSCMIP00000033564.1"/>
    </source>
</evidence>
<organism evidence="1 2">
    <name type="scientific">Callorhinchus milii</name>
    <name type="common">Ghost shark</name>
    <dbReference type="NCBI Taxonomy" id="7868"/>
    <lineage>
        <taxon>Eukaryota</taxon>
        <taxon>Metazoa</taxon>
        <taxon>Chordata</taxon>
        <taxon>Craniata</taxon>
        <taxon>Vertebrata</taxon>
        <taxon>Chondrichthyes</taxon>
        <taxon>Holocephali</taxon>
        <taxon>Chimaeriformes</taxon>
        <taxon>Callorhinchidae</taxon>
        <taxon>Callorhinchus</taxon>
    </lineage>
</organism>
<dbReference type="Proteomes" id="UP000314986">
    <property type="component" value="Unassembled WGS sequence"/>
</dbReference>
<dbReference type="AlphaFoldDB" id="A0A4W3ISV1"/>
<dbReference type="InParanoid" id="A0A4W3ISV1"/>
<reference evidence="2" key="1">
    <citation type="journal article" date="2006" name="Science">
        <title>Ancient noncoding elements conserved in the human genome.</title>
        <authorList>
            <person name="Venkatesh B."/>
            <person name="Kirkness E.F."/>
            <person name="Loh Y.H."/>
            <person name="Halpern A.L."/>
            <person name="Lee A.P."/>
            <person name="Johnson J."/>
            <person name="Dandona N."/>
            <person name="Viswanathan L.D."/>
            <person name="Tay A."/>
            <person name="Venter J.C."/>
            <person name="Strausberg R.L."/>
            <person name="Brenner S."/>
        </authorList>
    </citation>
    <scope>NUCLEOTIDE SEQUENCE [LARGE SCALE GENOMIC DNA]</scope>
</reference>
<protein>
    <submittedName>
        <fullName evidence="1">Uncharacterized protein</fullName>
    </submittedName>
</protein>
<name>A0A4W3ISV1_CALMI</name>